<dbReference type="Gene3D" id="2.60.40.10">
    <property type="entry name" value="Immunoglobulins"/>
    <property type="match status" value="1"/>
</dbReference>
<dbReference type="GO" id="GO:0003700">
    <property type="term" value="F:DNA-binding transcription factor activity"/>
    <property type="evidence" value="ECO:0007669"/>
    <property type="project" value="InterPro"/>
</dbReference>
<dbReference type="Gene3D" id="3.30.565.10">
    <property type="entry name" value="Histidine kinase-like ATPase, C-terminal domain"/>
    <property type="match status" value="1"/>
</dbReference>
<dbReference type="SUPFAM" id="SSF52172">
    <property type="entry name" value="CheY-like"/>
    <property type="match status" value="1"/>
</dbReference>
<dbReference type="PROSITE" id="PS50110">
    <property type="entry name" value="RESPONSE_REGULATORY"/>
    <property type="match status" value="1"/>
</dbReference>
<evidence type="ECO:0000256" key="7">
    <source>
        <dbReference type="PROSITE-ProRule" id="PRU00169"/>
    </source>
</evidence>
<organism evidence="11 12">
    <name type="scientific">Sphingobacterium psychroaquaticum</name>
    <dbReference type="NCBI Taxonomy" id="561061"/>
    <lineage>
        <taxon>Bacteria</taxon>
        <taxon>Pseudomonadati</taxon>
        <taxon>Bacteroidota</taxon>
        <taxon>Sphingobacteriia</taxon>
        <taxon>Sphingobacteriales</taxon>
        <taxon>Sphingobacteriaceae</taxon>
        <taxon>Sphingobacterium</taxon>
    </lineage>
</organism>
<dbReference type="InterPro" id="IPR018060">
    <property type="entry name" value="HTH_AraC"/>
</dbReference>
<dbReference type="Gene3D" id="3.40.50.2300">
    <property type="match status" value="1"/>
</dbReference>
<dbReference type="SUPFAM" id="SSF47384">
    <property type="entry name" value="Homodimeric domain of signal transducing histidine kinase"/>
    <property type="match status" value="1"/>
</dbReference>
<dbReference type="CDD" id="cd00082">
    <property type="entry name" value="HisKA"/>
    <property type="match status" value="1"/>
</dbReference>
<dbReference type="PROSITE" id="PS50109">
    <property type="entry name" value="HIS_KIN"/>
    <property type="match status" value="1"/>
</dbReference>
<dbReference type="SUPFAM" id="SSF55874">
    <property type="entry name" value="ATPase domain of HSP90 chaperone/DNA topoisomerase II/histidine kinase"/>
    <property type="match status" value="1"/>
</dbReference>
<dbReference type="InterPro" id="IPR011006">
    <property type="entry name" value="CheY-like_superfamily"/>
</dbReference>
<evidence type="ECO:0000256" key="6">
    <source>
        <dbReference type="ARBA" id="ARBA00023163"/>
    </source>
</evidence>
<dbReference type="OrthoDB" id="9809670at2"/>
<keyword evidence="12" id="KW-1185">Reference proteome</keyword>
<feature type="modified residue" description="4-aspartylphosphate" evidence="7">
    <location>
        <position position="1145"/>
    </location>
</feature>
<dbReference type="Pfam" id="PF02518">
    <property type="entry name" value="HATPase_c"/>
    <property type="match status" value="1"/>
</dbReference>
<dbReference type="SMART" id="SM00448">
    <property type="entry name" value="REC"/>
    <property type="match status" value="1"/>
</dbReference>
<dbReference type="InterPro" id="IPR001789">
    <property type="entry name" value="Sig_transdc_resp-reg_receiver"/>
</dbReference>
<dbReference type="InterPro" id="IPR013783">
    <property type="entry name" value="Ig-like_fold"/>
</dbReference>
<feature type="domain" description="Response regulatory" evidence="10">
    <location>
        <begin position="1097"/>
        <end position="1212"/>
    </location>
</feature>
<keyword evidence="3 7" id="KW-0597">Phosphoprotein</keyword>
<evidence type="ECO:0000313" key="11">
    <source>
        <dbReference type="EMBL" id="SMG09124.1"/>
    </source>
</evidence>
<dbReference type="Pfam" id="PF07494">
    <property type="entry name" value="Reg_prop"/>
    <property type="match status" value="3"/>
</dbReference>
<reference evidence="11 12" key="1">
    <citation type="submission" date="2017-04" db="EMBL/GenBank/DDBJ databases">
        <authorList>
            <person name="Afonso C.L."/>
            <person name="Miller P.J."/>
            <person name="Scott M.A."/>
            <person name="Spackman E."/>
            <person name="Goraichik I."/>
            <person name="Dimitrov K.M."/>
            <person name="Suarez D.L."/>
            <person name="Swayne D.E."/>
        </authorList>
    </citation>
    <scope>NUCLEOTIDE SEQUENCE [LARGE SCALE GENOMIC DNA]</scope>
    <source>
        <strain evidence="11 12">DSM 22418</strain>
    </source>
</reference>
<evidence type="ECO:0000259" key="10">
    <source>
        <dbReference type="PROSITE" id="PS50110"/>
    </source>
</evidence>
<dbReference type="InterPro" id="IPR036890">
    <property type="entry name" value="HATPase_C_sf"/>
</dbReference>
<dbReference type="FunFam" id="2.60.40.10:FF:000791">
    <property type="entry name" value="Two-component system sensor histidine kinase/response regulator"/>
    <property type="match status" value="1"/>
</dbReference>
<dbReference type="Pfam" id="PF12833">
    <property type="entry name" value="HTH_18"/>
    <property type="match status" value="1"/>
</dbReference>
<feature type="domain" description="HTH araC/xylS-type" evidence="8">
    <location>
        <begin position="1244"/>
        <end position="1343"/>
    </location>
</feature>
<dbReference type="SUPFAM" id="SSF46689">
    <property type="entry name" value="Homeodomain-like"/>
    <property type="match status" value="1"/>
</dbReference>
<dbReference type="Proteomes" id="UP000192980">
    <property type="component" value="Unassembled WGS sequence"/>
</dbReference>
<gene>
    <name evidence="11" type="ORF">SAMN05660862_0430</name>
</gene>
<dbReference type="EC" id="2.7.13.3" evidence="2"/>
<evidence type="ECO:0000259" key="9">
    <source>
        <dbReference type="PROSITE" id="PS50109"/>
    </source>
</evidence>
<dbReference type="PROSITE" id="PS01124">
    <property type="entry name" value="HTH_ARAC_FAMILY_2"/>
    <property type="match status" value="1"/>
</dbReference>
<dbReference type="SMART" id="SM00342">
    <property type="entry name" value="HTH_ARAC"/>
    <property type="match status" value="1"/>
</dbReference>
<dbReference type="Pfam" id="PF00512">
    <property type="entry name" value="HisKA"/>
    <property type="match status" value="1"/>
</dbReference>
<dbReference type="GO" id="GO:0043565">
    <property type="term" value="F:sequence-specific DNA binding"/>
    <property type="evidence" value="ECO:0007669"/>
    <property type="project" value="InterPro"/>
</dbReference>
<dbReference type="PANTHER" id="PTHR43547:SF2">
    <property type="entry name" value="HYBRID SIGNAL TRANSDUCTION HISTIDINE KINASE C"/>
    <property type="match status" value="1"/>
</dbReference>
<dbReference type="EMBL" id="FXAU01000001">
    <property type="protein sequence ID" value="SMG09124.1"/>
    <property type="molecule type" value="Genomic_DNA"/>
</dbReference>
<keyword evidence="4" id="KW-0805">Transcription regulation</keyword>
<dbReference type="SUPFAM" id="SSF63829">
    <property type="entry name" value="Calcium-dependent phosphotriesterase"/>
    <property type="match status" value="3"/>
</dbReference>
<name>A0A1X7I3Z7_9SPHI</name>
<dbReference type="InterPro" id="IPR005467">
    <property type="entry name" value="His_kinase_dom"/>
</dbReference>
<dbReference type="Gene3D" id="1.10.287.130">
    <property type="match status" value="1"/>
</dbReference>
<sequence>MKYSIYTFLQLFLVLISAKGQGTIEYLGIEKGLSNDYVTNIFQDRHGFMWFGTYSGLNRYDGYSFKVYKNILHDAQSLPDNRITDIAEDKNGNLWVATKIGIAQLNRDETTFSRLPLYAENGKKVDINFSVHQLRNDKEGNIYAGSEQAGLLAIQQHKGSYVASSIPLQLPQNETTSYSVSGLCRTPEGNLWLVVQNVGLCYYDPQHRTVVVKAAGTFNATTMAASADGDVWFATNWGISRYNPSRQAFVHYTAAAGLGLDRVVHLYFGKDKKMWVGSDGGGIQKIDMMTGKVEQHNDHNKYVLTSNSVFAIYEDSQNRQWIGTLRGGINKIDYSKGKFQLIKNKTHGQLISEKDFVLSMAEADNENLWIGTDGAGLLKWNRKKQAFVDFPIQHHALQKAFVTDLIQQSDNKLWVSTYDQGLFLLDTKTGNVKQYHCYYPNTDYINLTTWRLHQDSNNQIWAATLNGGSIYKLDTKADRFVPLDIPTKDILVFTEESANNFWLGSWRDLIRIDVTTKKQRTFTIGTPVRFIHPAGKKHLWIGTEGGGLLFFNKENGAFDRYTEKEGLPSNTLLNALEDKEGNLWISTYNGLSKFDPKTKSFQNFSRTDGLQSNQFTYNAALKLRSGEMAFGGIRGFNIFTPKDIQAQQHFPKLAITQLQIDNKPYGSAEQQRDQALGTVDKLTIPYHQAMLSFSFAALEYTFPDKIKYAYFLEGWDKDWNYVGEQRNAQYTHLKEGAYTLRIKSTNADGSWNPKERIIAIEILPPWWRTGWAYSAYILLIVGSLYLYINHIKYKTKLLYKLKTSEFARNKEQELSEKKISFFTHIAHEFRTPLTLMVNPLKDMLYRAAHEDINKQELHHVYNHSKRLLSLVDKLLLFRKADSGFDELRIVKLDFIKLCREVYYCFQQLAHSQDIDYQFESYADSYEMYGDREKLEICLFNLFHNAIKYTAKNGKVTIQITPHNDSLVLEVIDSGKGIINTLASSIFKPFHRDYSSKGSQQSGFGIGLFLVKKFAEAHEGTIHFESNELLGTTFTLTLPHKPKMLKDSLVFEDVPEHSVFLHEFMDSDLPVDQNTVPLESNNTIPTRKHQTLTTEQRIILVVDDNDEIRSYVAKIFTPDYEVIQAEDGEKALEILRTIEPDIVISDVVMKDISGIDLCENIKANNRLNHIPVILLTASSSPDVRLKGIEGGADDYITKPFDKEILQARVSNLIQNKQRLHQYFHNEITMQATDNKIPQEYKDFLHDAMHIVEAHLQEADFSVKTLADKLSMSHSNLYRRIKSISGKSANEFIRYIRLRKVARTLIDTNANINEAAYDAGFSDIKHFRLQFTKLFGCTPSEYRKKFGHVKNKYQVRMN</sequence>
<dbReference type="CDD" id="cd17574">
    <property type="entry name" value="REC_OmpR"/>
    <property type="match status" value="1"/>
</dbReference>
<dbReference type="InterPro" id="IPR036097">
    <property type="entry name" value="HisK_dim/P_sf"/>
</dbReference>
<dbReference type="InterPro" id="IPR018062">
    <property type="entry name" value="HTH_AraC-typ_CS"/>
</dbReference>
<dbReference type="InterPro" id="IPR003594">
    <property type="entry name" value="HATPase_dom"/>
</dbReference>
<dbReference type="GO" id="GO:0000155">
    <property type="term" value="F:phosphorelay sensor kinase activity"/>
    <property type="evidence" value="ECO:0007669"/>
    <property type="project" value="InterPro"/>
</dbReference>
<dbReference type="Gene3D" id="1.10.10.60">
    <property type="entry name" value="Homeodomain-like"/>
    <property type="match status" value="1"/>
</dbReference>
<dbReference type="Gene3D" id="2.130.10.10">
    <property type="entry name" value="YVTN repeat-like/Quinoprotein amine dehydrogenase"/>
    <property type="match status" value="2"/>
</dbReference>
<dbReference type="SMART" id="SM00388">
    <property type="entry name" value="HisKA"/>
    <property type="match status" value="1"/>
</dbReference>
<dbReference type="RefSeq" id="WP_085471312.1">
    <property type="nucleotide sequence ID" value="NZ_FXAU01000001.1"/>
</dbReference>
<keyword evidence="6" id="KW-0804">Transcription</keyword>
<dbReference type="PROSITE" id="PS00041">
    <property type="entry name" value="HTH_ARAC_FAMILY_1"/>
    <property type="match status" value="1"/>
</dbReference>
<dbReference type="Pfam" id="PF00072">
    <property type="entry name" value="Response_reg"/>
    <property type="match status" value="1"/>
</dbReference>
<evidence type="ECO:0000256" key="3">
    <source>
        <dbReference type="ARBA" id="ARBA00022553"/>
    </source>
</evidence>
<dbReference type="InterPro" id="IPR009057">
    <property type="entry name" value="Homeodomain-like_sf"/>
</dbReference>
<proteinExistence type="predicted"/>
<comment type="catalytic activity">
    <reaction evidence="1">
        <text>ATP + protein L-histidine = ADP + protein N-phospho-L-histidine.</text>
        <dbReference type="EC" id="2.7.13.3"/>
    </reaction>
</comment>
<dbReference type="InterPro" id="IPR015943">
    <property type="entry name" value="WD40/YVTN_repeat-like_dom_sf"/>
</dbReference>
<evidence type="ECO:0000259" key="8">
    <source>
        <dbReference type="PROSITE" id="PS01124"/>
    </source>
</evidence>
<evidence type="ECO:0000313" key="12">
    <source>
        <dbReference type="Proteomes" id="UP000192980"/>
    </source>
</evidence>
<dbReference type="InterPro" id="IPR003661">
    <property type="entry name" value="HisK_dim/P_dom"/>
</dbReference>
<dbReference type="STRING" id="561061.SAMN05660862_0430"/>
<keyword evidence="5" id="KW-0238">DNA-binding</keyword>
<protein>
    <recommendedName>
        <fullName evidence="2">histidine kinase</fullName>
        <ecNumber evidence="2">2.7.13.3</ecNumber>
    </recommendedName>
</protein>
<dbReference type="SMART" id="SM00387">
    <property type="entry name" value="HATPase_c"/>
    <property type="match status" value="1"/>
</dbReference>
<accession>A0A1X7I3Z7</accession>
<feature type="domain" description="Histidine kinase" evidence="9">
    <location>
        <begin position="824"/>
        <end position="1041"/>
    </location>
</feature>
<evidence type="ECO:0000256" key="1">
    <source>
        <dbReference type="ARBA" id="ARBA00000085"/>
    </source>
</evidence>
<evidence type="ECO:0000256" key="4">
    <source>
        <dbReference type="ARBA" id="ARBA00023015"/>
    </source>
</evidence>
<dbReference type="InterPro" id="IPR004358">
    <property type="entry name" value="Sig_transdc_His_kin-like_C"/>
</dbReference>
<dbReference type="Pfam" id="PF07495">
    <property type="entry name" value="Y_Y_Y"/>
    <property type="match status" value="1"/>
</dbReference>
<dbReference type="PRINTS" id="PR00344">
    <property type="entry name" value="BCTRLSENSOR"/>
</dbReference>
<evidence type="ECO:0000256" key="5">
    <source>
        <dbReference type="ARBA" id="ARBA00023125"/>
    </source>
</evidence>
<dbReference type="InterPro" id="IPR011123">
    <property type="entry name" value="Y_Y_Y"/>
</dbReference>
<evidence type="ECO:0000256" key="2">
    <source>
        <dbReference type="ARBA" id="ARBA00012438"/>
    </source>
</evidence>
<dbReference type="PANTHER" id="PTHR43547">
    <property type="entry name" value="TWO-COMPONENT HISTIDINE KINASE"/>
    <property type="match status" value="1"/>
</dbReference>
<dbReference type="InterPro" id="IPR011110">
    <property type="entry name" value="Reg_prop"/>
</dbReference>